<protein>
    <recommendedName>
        <fullName evidence="3">histidine kinase</fullName>
        <ecNumber evidence="3">2.7.13.3</ecNumber>
    </recommendedName>
</protein>
<evidence type="ECO:0000256" key="2">
    <source>
        <dbReference type="ARBA" id="ARBA00004236"/>
    </source>
</evidence>
<dbReference type="GO" id="GO:0005524">
    <property type="term" value="F:ATP binding"/>
    <property type="evidence" value="ECO:0007669"/>
    <property type="project" value="UniProtKB-KW"/>
</dbReference>
<dbReference type="Pfam" id="PF00672">
    <property type="entry name" value="HAMP"/>
    <property type="match status" value="1"/>
</dbReference>
<keyword evidence="12" id="KW-1133">Transmembrane helix</keyword>
<proteinExistence type="predicted"/>
<evidence type="ECO:0000256" key="5">
    <source>
        <dbReference type="ARBA" id="ARBA00022553"/>
    </source>
</evidence>
<dbReference type="InterPro" id="IPR003661">
    <property type="entry name" value="HisK_dim/P_dom"/>
</dbReference>
<dbReference type="InterPro" id="IPR036890">
    <property type="entry name" value="HATPase_C_sf"/>
</dbReference>
<dbReference type="GO" id="GO:0005886">
    <property type="term" value="C:plasma membrane"/>
    <property type="evidence" value="ECO:0007669"/>
    <property type="project" value="UniProtKB-SubCell"/>
</dbReference>
<keyword evidence="10" id="KW-0902">Two-component regulatory system</keyword>
<dbReference type="Gene3D" id="1.10.287.130">
    <property type="match status" value="1"/>
</dbReference>
<dbReference type="CDD" id="cd00075">
    <property type="entry name" value="HATPase"/>
    <property type="match status" value="1"/>
</dbReference>
<comment type="subcellular location">
    <subcellularLocation>
        <location evidence="2">Cell membrane</location>
    </subcellularLocation>
</comment>
<keyword evidence="6" id="KW-0808">Transferase</keyword>
<dbReference type="SMART" id="SM00304">
    <property type="entry name" value="HAMP"/>
    <property type="match status" value="1"/>
</dbReference>
<dbReference type="PROSITE" id="PS50885">
    <property type="entry name" value="HAMP"/>
    <property type="match status" value="1"/>
</dbReference>
<evidence type="ECO:0000256" key="9">
    <source>
        <dbReference type="ARBA" id="ARBA00022840"/>
    </source>
</evidence>
<keyword evidence="4" id="KW-1003">Cell membrane</keyword>
<name>A0AA37Q861_9BACT</name>
<dbReference type="InterPro" id="IPR005467">
    <property type="entry name" value="His_kinase_dom"/>
</dbReference>
<dbReference type="EMBL" id="BRXS01000007">
    <property type="protein sequence ID" value="GLC28044.1"/>
    <property type="molecule type" value="Genomic_DNA"/>
</dbReference>
<dbReference type="Pfam" id="PF02518">
    <property type="entry name" value="HATPase_c"/>
    <property type="match status" value="1"/>
</dbReference>
<dbReference type="InterPro" id="IPR036097">
    <property type="entry name" value="HisK_dim/P_sf"/>
</dbReference>
<dbReference type="Gene3D" id="6.10.340.10">
    <property type="match status" value="1"/>
</dbReference>
<dbReference type="Proteomes" id="UP001161325">
    <property type="component" value="Unassembled WGS sequence"/>
</dbReference>
<evidence type="ECO:0000256" key="7">
    <source>
        <dbReference type="ARBA" id="ARBA00022741"/>
    </source>
</evidence>
<dbReference type="InterPro" id="IPR004358">
    <property type="entry name" value="Sig_transdc_His_kin-like_C"/>
</dbReference>
<dbReference type="FunFam" id="1.10.287.130:FF:000008">
    <property type="entry name" value="Two-component sensor histidine kinase"/>
    <property type="match status" value="1"/>
</dbReference>
<evidence type="ECO:0000259" key="13">
    <source>
        <dbReference type="PROSITE" id="PS50109"/>
    </source>
</evidence>
<keyword evidence="16" id="KW-1185">Reference proteome</keyword>
<dbReference type="SUPFAM" id="SSF47384">
    <property type="entry name" value="Homodimeric domain of signal transducing histidine kinase"/>
    <property type="match status" value="1"/>
</dbReference>
<evidence type="ECO:0000256" key="3">
    <source>
        <dbReference type="ARBA" id="ARBA00012438"/>
    </source>
</evidence>
<dbReference type="AlphaFoldDB" id="A0AA37Q861"/>
<evidence type="ECO:0000256" key="12">
    <source>
        <dbReference type="SAM" id="Phobius"/>
    </source>
</evidence>
<comment type="caution">
    <text evidence="15">The sequence shown here is derived from an EMBL/GenBank/DDBJ whole genome shotgun (WGS) entry which is preliminary data.</text>
</comment>
<organism evidence="15 16">
    <name type="scientific">Roseisolibacter agri</name>
    <dbReference type="NCBI Taxonomy" id="2014610"/>
    <lineage>
        <taxon>Bacteria</taxon>
        <taxon>Pseudomonadati</taxon>
        <taxon>Gemmatimonadota</taxon>
        <taxon>Gemmatimonadia</taxon>
        <taxon>Gemmatimonadales</taxon>
        <taxon>Gemmatimonadaceae</taxon>
        <taxon>Roseisolibacter</taxon>
    </lineage>
</organism>
<keyword evidence="8" id="KW-0418">Kinase</keyword>
<dbReference type="Gene3D" id="3.30.450.20">
    <property type="entry name" value="PAS domain"/>
    <property type="match status" value="1"/>
</dbReference>
<dbReference type="InterPro" id="IPR003594">
    <property type="entry name" value="HATPase_dom"/>
</dbReference>
<keyword evidence="12" id="KW-0812">Transmembrane</keyword>
<evidence type="ECO:0000256" key="11">
    <source>
        <dbReference type="ARBA" id="ARBA00023136"/>
    </source>
</evidence>
<dbReference type="Gene3D" id="3.30.565.10">
    <property type="entry name" value="Histidine kinase-like ATPase, C-terminal domain"/>
    <property type="match status" value="1"/>
</dbReference>
<feature type="transmembrane region" description="Helical" evidence="12">
    <location>
        <begin position="20"/>
        <end position="38"/>
    </location>
</feature>
<dbReference type="SMART" id="SM00387">
    <property type="entry name" value="HATPase_c"/>
    <property type="match status" value="1"/>
</dbReference>
<evidence type="ECO:0000259" key="14">
    <source>
        <dbReference type="PROSITE" id="PS50885"/>
    </source>
</evidence>
<evidence type="ECO:0000313" key="16">
    <source>
        <dbReference type="Proteomes" id="UP001161325"/>
    </source>
</evidence>
<evidence type="ECO:0000256" key="1">
    <source>
        <dbReference type="ARBA" id="ARBA00000085"/>
    </source>
</evidence>
<dbReference type="Pfam" id="PF00512">
    <property type="entry name" value="HisKA"/>
    <property type="match status" value="1"/>
</dbReference>
<dbReference type="GO" id="GO:0000155">
    <property type="term" value="F:phosphorelay sensor kinase activity"/>
    <property type="evidence" value="ECO:0007669"/>
    <property type="project" value="InterPro"/>
</dbReference>
<feature type="domain" description="HAMP" evidence="14">
    <location>
        <begin position="192"/>
        <end position="244"/>
    </location>
</feature>
<keyword evidence="11 12" id="KW-0472">Membrane</keyword>
<feature type="transmembrane region" description="Helical" evidence="12">
    <location>
        <begin position="172"/>
        <end position="190"/>
    </location>
</feature>
<dbReference type="SUPFAM" id="SSF55874">
    <property type="entry name" value="ATPase domain of HSP90 chaperone/DNA topoisomerase II/histidine kinase"/>
    <property type="match status" value="1"/>
</dbReference>
<dbReference type="RefSeq" id="WP_284352470.1">
    <property type="nucleotide sequence ID" value="NZ_BRXS01000007.1"/>
</dbReference>
<dbReference type="PROSITE" id="PS50109">
    <property type="entry name" value="HIS_KIN"/>
    <property type="match status" value="1"/>
</dbReference>
<dbReference type="CDD" id="cd06225">
    <property type="entry name" value="HAMP"/>
    <property type="match status" value="1"/>
</dbReference>
<dbReference type="SMART" id="SM00388">
    <property type="entry name" value="HisKA"/>
    <property type="match status" value="1"/>
</dbReference>
<evidence type="ECO:0000256" key="10">
    <source>
        <dbReference type="ARBA" id="ARBA00023012"/>
    </source>
</evidence>
<dbReference type="InterPro" id="IPR003660">
    <property type="entry name" value="HAMP_dom"/>
</dbReference>
<evidence type="ECO:0000256" key="6">
    <source>
        <dbReference type="ARBA" id="ARBA00022679"/>
    </source>
</evidence>
<feature type="domain" description="Histidine kinase" evidence="13">
    <location>
        <begin position="363"/>
        <end position="581"/>
    </location>
</feature>
<keyword evidence="9" id="KW-0067">ATP-binding</keyword>
<evidence type="ECO:0000256" key="4">
    <source>
        <dbReference type="ARBA" id="ARBA00022475"/>
    </source>
</evidence>
<keyword evidence="7" id="KW-0547">Nucleotide-binding</keyword>
<accession>A0AA37Q861</accession>
<dbReference type="SUPFAM" id="SSF158472">
    <property type="entry name" value="HAMP domain-like"/>
    <property type="match status" value="1"/>
</dbReference>
<comment type="catalytic activity">
    <reaction evidence="1">
        <text>ATP + protein L-histidine = ADP + protein N-phospho-L-histidine.</text>
        <dbReference type="EC" id="2.7.13.3"/>
    </reaction>
</comment>
<dbReference type="PRINTS" id="PR00344">
    <property type="entry name" value="BCTRLSENSOR"/>
</dbReference>
<sequence>MADEVPHAAPRGMKLTARLLLGAAMVVAVLLLVVLAVLDYRLRTEVQSGLREQLTREARLVRVQWTPAVAPDAMADAAGEALGHRVTLIAADGRVLGDSEFDDGALAALENHATRPEVVQALREGVGVARRPSRSAGDEELYVAVRAPGGVARVSVSTRAVDAIFARSRGEVFTAGAIAMVVALGLAALFSRNVSRPVAELRDVTRALAAGDLSRRPALSAPGEVGDLADAVRVLAEQLEARLAALGTEQALMVALTEALTEGVVAVDARQRVVRVNAVAQQLLELRDPVPFSIDRLPRLRPLRAALGEALAGAATPTEEIRVNGRVLALTARPLPAGGAVLALLDLTPLRRLENVRRDFVANVSHELKTPLTVVAGFAETLVEDEQLTLEQRQQFAQTVLANASRMQRIVDDLLDLSRIESGRWRPAPEEVDVEEASAEATAAVQSVAAKKGVALEIAPAPDATVLHADPTAVRQVVSNLVENAVRHTAAGGRVAVTTRRSDEGIWLSVRDTGIGIAPEHLPRVFERFYRVDPGRSREAGGTGLGLAIVRHLVEAHGGRIHAESEVGHGTTIEALFPEVAEG</sequence>
<dbReference type="CDD" id="cd00082">
    <property type="entry name" value="HisKA"/>
    <property type="match status" value="1"/>
</dbReference>
<evidence type="ECO:0000313" key="15">
    <source>
        <dbReference type="EMBL" id="GLC28044.1"/>
    </source>
</evidence>
<gene>
    <name evidence="15" type="ORF">rosag_45570</name>
</gene>
<reference evidence="15" key="1">
    <citation type="submission" date="2022-08" db="EMBL/GenBank/DDBJ databases">
        <title>Draft genome sequencing of Roseisolibacter agri AW1220.</title>
        <authorList>
            <person name="Tobiishi Y."/>
            <person name="Tonouchi A."/>
        </authorList>
    </citation>
    <scope>NUCLEOTIDE SEQUENCE</scope>
    <source>
        <strain evidence="15">AW1220</strain>
    </source>
</reference>
<dbReference type="PANTHER" id="PTHR43711">
    <property type="entry name" value="TWO-COMPONENT HISTIDINE KINASE"/>
    <property type="match status" value="1"/>
</dbReference>
<dbReference type="FunFam" id="3.30.565.10:FF:000006">
    <property type="entry name" value="Sensor histidine kinase WalK"/>
    <property type="match status" value="1"/>
</dbReference>
<dbReference type="InterPro" id="IPR050736">
    <property type="entry name" value="Sensor_HK_Regulatory"/>
</dbReference>
<keyword evidence="5" id="KW-0597">Phosphoprotein</keyword>
<evidence type="ECO:0000256" key="8">
    <source>
        <dbReference type="ARBA" id="ARBA00022777"/>
    </source>
</evidence>
<dbReference type="EC" id="2.7.13.3" evidence="3"/>
<dbReference type="PANTHER" id="PTHR43711:SF1">
    <property type="entry name" value="HISTIDINE KINASE 1"/>
    <property type="match status" value="1"/>
</dbReference>